<dbReference type="Pfam" id="PF24948">
    <property type="entry name" value="Citrate_synth_N"/>
    <property type="match status" value="1"/>
</dbReference>
<dbReference type="SUPFAM" id="SSF56059">
    <property type="entry name" value="Glutathione synthetase ATP-binding domain-like"/>
    <property type="match status" value="1"/>
</dbReference>
<protein>
    <recommendedName>
        <fullName evidence="4">ATP citrate synthase</fullName>
        <ecNumber evidence="4">2.3.3.8</ecNumber>
    </recommendedName>
</protein>
<dbReference type="Gene3D" id="3.40.50.261">
    <property type="entry name" value="Succinyl-CoA synthetase domains"/>
    <property type="match status" value="1"/>
</dbReference>
<dbReference type="Gene3D" id="3.30.1490.20">
    <property type="entry name" value="ATP-grasp fold, A domain"/>
    <property type="match status" value="1"/>
</dbReference>
<evidence type="ECO:0000256" key="12">
    <source>
        <dbReference type="ARBA" id="ARBA00047593"/>
    </source>
</evidence>
<dbReference type="GO" id="GO:0005524">
    <property type="term" value="F:ATP binding"/>
    <property type="evidence" value="ECO:0007669"/>
    <property type="project" value="UniProtKB-KW"/>
</dbReference>
<dbReference type="GO" id="GO:0006099">
    <property type="term" value="P:tricarboxylic acid cycle"/>
    <property type="evidence" value="ECO:0007669"/>
    <property type="project" value="TreeGrafter"/>
</dbReference>
<evidence type="ECO:0000256" key="10">
    <source>
        <dbReference type="ARBA" id="ARBA00023098"/>
    </source>
</evidence>
<sequence>MARKKIREYDSKRLLKAHIARLAGLDLPIAVAQVKENTNYGELVSANPWMQQTKLVVKPDCLFGKRGKHDLVGLRLDFTEAQQFIEGRMNKVVDMDGTVGRINCFIVEPFVPHEDEYYLCIQSDRLGYSISFSEFGGMEIEENWDKVRTVHIATGAEADSAKLAPLLSTLPLEMRSDMEKFIAAAYQVYLDLDFTLLEMNPFTLDAAGQPFPLDMRGELDDTAAFRSSKKWGDVEFPLPFGRTMTPQEEAVHSLDEATGSSLKLSILNPSGRIWTMVAGGGASVIYADTVGDLGYAHELGNYAEYSGGPTTAETYAYARTLLEAATSYADGRGRALIVGGGIANFTDVAATFKGIIQALREKADAIRAARVRIFVRRGGPNYQAGLAMMRALGEELGLEIEVHGPEASMTGICQGAIDYIKQCDAAAGGNGAA</sequence>
<feature type="domain" description="ATP-citrate synthase citrate-binding" evidence="13">
    <location>
        <begin position="242"/>
        <end position="418"/>
    </location>
</feature>
<comment type="catalytic activity">
    <reaction evidence="12">
        <text>oxaloacetate + acetyl-CoA + ADP + phosphate = citrate + ATP + CoA</text>
        <dbReference type="Rhea" id="RHEA:21160"/>
        <dbReference type="ChEBI" id="CHEBI:16452"/>
        <dbReference type="ChEBI" id="CHEBI:16947"/>
        <dbReference type="ChEBI" id="CHEBI:30616"/>
        <dbReference type="ChEBI" id="CHEBI:43474"/>
        <dbReference type="ChEBI" id="CHEBI:57287"/>
        <dbReference type="ChEBI" id="CHEBI:57288"/>
        <dbReference type="ChEBI" id="CHEBI:456216"/>
        <dbReference type="EC" id="2.3.3.8"/>
    </reaction>
</comment>
<dbReference type="InterPro" id="IPR056749">
    <property type="entry name" value="Citrate_synth_N"/>
</dbReference>
<evidence type="ECO:0000256" key="11">
    <source>
        <dbReference type="ARBA" id="ARBA00023315"/>
    </source>
</evidence>
<comment type="similarity">
    <text evidence="2">Belongs to the succinate/malate CoA ligase beta subunit family.</text>
</comment>
<feature type="domain" description="ATP-citrate synthase ATP-grasp" evidence="14">
    <location>
        <begin position="2"/>
        <end position="231"/>
    </location>
</feature>
<dbReference type="PANTHER" id="PTHR11815:SF10">
    <property type="entry name" value="SUCCINATE--COA LIGASE [GDP-FORMING] SUBUNIT BETA, MITOCHONDRIAL"/>
    <property type="match status" value="1"/>
</dbReference>
<proteinExistence type="inferred from homology"/>
<evidence type="ECO:0000256" key="2">
    <source>
        <dbReference type="ARBA" id="ARBA00009182"/>
    </source>
</evidence>
<keyword evidence="9" id="KW-0067">ATP-binding</keyword>
<dbReference type="AlphaFoldDB" id="A0A2P6VR06"/>
<name>A0A2P6VR06_9CHLO</name>
<dbReference type="EC" id="2.3.3.8" evidence="4"/>
<dbReference type="GO" id="GO:0003878">
    <property type="term" value="F:ATP citrate synthase activity"/>
    <property type="evidence" value="ECO:0007669"/>
    <property type="project" value="UniProtKB-EC"/>
</dbReference>
<dbReference type="OrthoDB" id="3261737at2759"/>
<evidence type="ECO:0000256" key="1">
    <source>
        <dbReference type="ARBA" id="ARBA00004496"/>
    </source>
</evidence>
<evidence type="ECO:0000259" key="14">
    <source>
        <dbReference type="Pfam" id="PF24948"/>
    </source>
</evidence>
<evidence type="ECO:0000256" key="3">
    <source>
        <dbReference type="ARBA" id="ARBA00011412"/>
    </source>
</evidence>
<evidence type="ECO:0000256" key="5">
    <source>
        <dbReference type="ARBA" id="ARBA00022490"/>
    </source>
</evidence>
<dbReference type="FunFam" id="3.30.470.110:FF:000002">
    <property type="entry name" value="ATP-citrate synthase alpha chain protein"/>
    <property type="match status" value="1"/>
</dbReference>
<dbReference type="GO" id="GO:0042709">
    <property type="term" value="C:succinate-CoA ligase complex"/>
    <property type="evidence" value="ECO:0007669"/>
    <property type="project" value="TreeGrafter"/>
</dbReference>
<dbReference type="Proteomes" id="UP000239649">
    <property type="component" value="Unassembled WGS sequence"/>
</dbReference>
<dbReference type="EMBL" id="LHPF02000001">
    <property type="protein sequence ID" value="PSC76528.1"/>
    <property type="molecule type" value="Genomic_DNA"/>
</dbReference>
<organism evidence="15 16">
    <name type="scientific">Micractinium conductrix</name>
    <dbReference type="NCBI Taxonomy" id="554055"/>
    <lineage>
        <taxon>Eukaryota</taxon>
        <taxon>Viridiplantae</taxon>
        <taxon>Chlorophyta</taxon>
        <taxon>core chlorophytes</taxon>
        <taxon>Trebouxiophyceae</taxon>
        <taxon>Chlorellales</taxon>
        <taxon>Chlorellaceae</taxon>
        <taxon>Chlorella clade</taxon>
        <taxon>Micractinium</taxon>
    </lineage>
</organism>
<keyword evidence="5" id="KW-0963">Cytoplasm</keyword>
<dbReference type="InterPro" id="IPR016102">
    <property type="entry name" value="Succinyl-CoA_synth-like"/>
</dbReference>
<accession>A0A2P6VR06</accession>
<evidence type="ECO:0000256" key="8">
    <source>
        <dbReference type="ARBA" id="ARBA00022741"/>
    </source>
</evidence>
<comment type="subunit">
    <text evidence="3">Heterooctamer of 4 alpha and 4 beta chains.</text>
</comment>
<dbReference type="EMBL" id="LHPF02000001">
    <property type="protein sequence ID" value="PSC76529.1"/>
    <property type="molecule type" value="Genomic_DNA"/>
</dbReference>
<keyword evidence="11" id="KW-0012">Acyltransferase</keyword>
<reference evidence="15 16" key="1">
    <citation type="journal article" date="2018" name="Plant J.">
        <title>Genome sequences of Chlorella sorokiniana UTEX 1602 and Micractinium conductrix SAG 241.80: implications to maltose excretion by a green alga.</title>
        <authorList>
            <person name="Arriola M.B."/>
            <person name="Velmurugan N."/>
            <person name="Zhang Y."/>
            <person name="Plunkett M.H."/>
            <person name="Hondzo H."/>
            <person name="Barney B.M."/>
        </authorList>
    </citation>
    <scope>NUCLEOTIDE SEQUENCE [LARGE SCALE GENOMIC DNA]</scope>
    <source>
        <strain evidence="15 16">SAG 241.80</strain>
    </source>
</reference>
<dbReference type="GO" id="GO:0006104">
    <property type="term" value="P:succinyl-CoA metabolic process"/>
    <property type="evidence" value="ECO:0007669"/>
    <property type="project" value="TreeGrafter"/>
</dbReference>
<dbReference type="PANTHER" id="PTHR11815">
    <property type="entry name" value="SUCCINYL-COA SYNTHETASE BETA CHAIN"/>
    <property type="match status" value="1"/>
</dbReference>
<dbReference type="Gene3D" id="3.30.470.20">
    <property type="entry name" value="ATP-grasp fold, B domain"/>
    <property type="match status" value="1"/>
</dbReference>
<dbReference type="GO" id="GO:0006085">
    <property type="term" value="P:acetyl-CoA biosynthetic process"/>
    <property type="evidence" value="ECO:0007669"/>
    <property type="project" value="UniProtKB-ARBA"/>
</dbReference>
<evidence type="ECO:0000313" key="16">
    <source>
        <dbReference type="Proteomes" id="UP000239649"/>
    </source>
</evidence>
<dbReference type="GO" id="GO:0004775">
    <property type="term" value="F:succinate-CoA ligase (ADP-forming) activity"/>
    <property type="evidence" value="ECO:0007669"/>
    <property type="project" value="TreeGrafter"/>
</dbReference>
<evidence type="ECO:0000259" key="13">
    <source>
        <dbReference type="Pfam" id="PF16114"/>
    </source>
</evidence>
<evidence type="ECO:0000256" key="7">
    <source>
        <dbReference type="ARBA" id="ARBA00022679"/>
    </source>
</evidence>
<reference evidence="15" key="2">
    <citation type="submission" date="2018-02" db="EMBL/GenBank/DDBJ databases">
        <authorList>
            <person name="Cohen D.B."/>
            <person name="Kent A.D."/>
        </authorList>
    </citation>
    <scope>NUCLEOTIDE SEQUENCE</scope>
    <source>
        <strain evidence="15">SAG 241.80</strain>
    </source>
</reference>
<dbReference type="FunFam" id="3.40.50.261:FF:000008">
    <property type="entry name" value="ATP-citrate synthase alpha chain protein"/>
    <property type="match status" value="1"/>
</dbReference>
<comment type="subcellular location">
    <subcellularLocation>
        <location evidence="1">Cytoplasm</location>
    </subcellularLocation>
</comment>
<keyword evidence="7" id="KW-0808">Transferase</keyword>
<dbReference type="InterPro" id="IPR032263">
    <property type="entry name" value="Citrate-bd"/>
</dbReference>
<comment type="caution">
    <text evidence="15">The sequence shown here is derived from an EMBL/GenBank/DDBJ whole genome shotgun (WGS) entry which is preliminary data.</text>
</comment>
<dbReference type="GO" id="GO:0005829">
    <property type="term" value="C:cytosol"/>
    <property type="evidence" value="ECO:0007669"/>
    <property type="project" value="TreeGrafter"/>
</dbReference>
<dbReference type="Pfam" id="PF16114">
    <property type="entry name" value="Citrate_bind"/>
    <property type="match status" value="1"/>
</dbReference>
<evidence type="ECO:0000256" key="6">
    <source>
        <dbReference type="ARBA" id="ARBA00022516"/>
    </source>
</evidence>
<gene>
    <name evidence="15" type="primary">g449</name>
    <name evidence="15" type="ORF">C2E20_0449</name>
</gene>
<dbReference type="InterPro" id="IPR013815">
    <property type="entry name" value="ATP_grasp_subdomain_1"/>
</dbReference>
<evidence type="ECO:0000256" key="4">
    <source>
        <dbReference type="ARBA" id="ARBA00012639"/>
    </source>
</evidence>
<keyword evidence="6" id="KW-0444">Lipid biosynthesis</keyword>
<evidence type="ECO:0000256" key="9">
    <source>
        <dbReference type="ARBA" id="ARBA00022840"/>
    </source>
</evidence>
<dbReference type="GO" id="GO:0006629">
    <property type="term" value="P:lipid metabolic process"/>
    <property type="evidence" value="ECO:0007669"/>
    <property type="project" value="UniProtKB-KW"/>
</dbReference>
<dbReference type="SUPFAM" id="SSF52210">
    <property type="entry name" value="Succinyl-CoA synthetase domains"/>
    <property type="match status" value="1"/>
</dbReference>
<keyword evidence="16" id="KW-1185">Reference proteome</keyword>
<dbReference type="STRING" id="554055.A0A2P6VR06"/>
<keyword evidence="10" id="KW-0443">Lipid metabolism</keyword>
<evidence type="ECO:0000313" key="15">
    <source>
        <dbReference type="EMBL" id="PSC76529.1"/>
    </source>
</evidence>
<keyword evidence="8" id="KW-0547">Nucleotide-binding</keyword>